<evidence type="ECO:0000256" key="1">
    <source>
        <dbReference type="ARBA" id="ARBA00004477"/>
    </source>
</evidence>
<sequence length="921" mass="101770">MLSVLLALFSITSVGLLYRAASDSALSLSPQGCRMSYMSPSYHVQSQFDTSWTPLAKRYSLLLYREEGWEDNEPRGVPVLFIPGNAGSAHQIRSIASSATRQYYASPYTSSPDFSSRDVKPLDFFAVEYNEDLSAFHGPTLDVEREYATRAISYILSLYPRGTSIIVMGHSMGGVVATSLLPSPNISAIITMSTPHQIPPARFDRRIAAIYEHNQATLTTADTPILSLCGGAADLMVPSEFCILPEVVNRNAYRRTIFSGALEGCWTGVGHQVMVWCHQVRSRVARVALELGAAPSSMERGFVFDRWLRDGRSLLPAPGHPVQLDLSQETYAVLPSGPLVLRDLRKARAVYLAPVPEANHPIKFVAYVSEGSVLSIVPHPSSLSVTFYLCSSLANTPHDPSSRPVCEEWHPTALKLIPNPSPEKPFPVPHEGVDESEGVVVFEAALPERSDHHRWVAIAYTSNGERGWILGDFIQDKPIVGKIDVHDLLYKDASIALNPSNILSRVHLPSLLSNVLLVYRVTAVHGEGQWCTETLLSPLLEHTSFSEAHFHPLTQSRRLLLHTHTGSPFISSPYARGLNLTLYTSPDCQVASLRLHIDWWGTLGRAGSRYWTAVPGWAVGIVMWLMFTAMGINERGAPMPSVSETLFLFIRETLPRLLGISFVLSLLPLPHDYVLGNGGEVVFALLTPLILLLTTGLVIVSWWVICIIMLPIRILGRNFARRKVKDYSKISKNTIISMLLILLLVAVILPWQVAFLGCWVIHLVTCATRYITPAASGEATTPPRSLSPARKSSTPPQESRHEADHVLLLLTWLLPLAAPVLAVWVRTLATAGPIALDSICTGDHNFLSVTPYLILVDYASWTPESPLLPRNKLELVSARWCLLPPAIVAFLRGALHTYEVFDWVWVAVSVLVVLRIGSRYY</sequence>
<evidence type="ECO:0000256" key="2">
    <source>
        <dbReference type="ARBA" id="ARBA00006931"/>
    </source>
</evidence>
<dbReference type="GO" id="GO:0050185">
    <property type="term" value="F:phosphatidylinositol deacylase activity"/>
    <property type="evidence" value="ECO:0007669"/>
    <property type="project" value="TreeGrafter"/>
</dbReference>
<feature type="chain" id="PRO_5040223015" description="GPI inositol-deacylase" evidence="12">
    <location>
        <begin position="18"/>
        <end position="921"/>
    </location>
</feature>
<dbReference type="GO" id="GO:0005789">
    <property type="term" value="C:endoplasmic reticulum membrane"/>
    <property type="evidence" value="ECO:0007669"/>
    <property type="project" value="UniProtKB-SubCell"/>
</dbReference>
<dbReference type="EMBL" id="WHVB01000006">
    <property type="protein sequence ID" value="KAF8481564.1"/>
    <property type="molecule type" value="Genomic_DNA"/>
</dbReference>
<gene>
    <name evidence="15" type="ORF">DFH94DRAFT_731438</name>
</gene>
<feature type="transmembrane region" description="Helical" evidence="10">
    <location>
        <begin position="733"/>
        <end position="753"/>
    </location>
</feature>
<feature type="transmembrane region" description="Helical" evidence="10">
    <location>
        <begin position="689"/>
        <end position="712"/>
    </location>
</feature>
<dbReference type="Proteomes" id="UP000759537">
    <property type="component" value="Unassembled WGS sequence"/>
</dbReference>
<dbReference type="AlphaFoldDB" id="A0A9P5MY46"/>
<keyword evidence="5 10" id="KW-0378">Hydrolase</keyword>
<keyword evidence="16" id="KW-1185">Reference proteome</keyword>
<feature type="domain" description="GPI inositol-deacylase transmembrane" evidence="14">
    <location>
        <begin position="671"/>
        <end position="915"/>
    </location>
</feature>
<evidence type="ECO:0000256" key="12">
    <source>
        <dbReference type="SAM" id="SignalP"/>
    </source>
</evidence>
<evidence type="ECO:0000256" key="8">
    <source>
        <dbReference type="ARBA" id="ARBA00022989"/>
    </source>
</evidence>
<keyword evidence="7 10" id="KW-0653">Protein transport</keyword>
<dbReference type="Pfam" id="PF25140">
    <property type="entry name" value="PGAP1_TMD"/>
    <property type="match status" value="1"/>
</dbReference>
<evidence type="ECO:0000256" key="10">
    <source>
        <dbReference type="RuleBase" id="RU365011"/>
    </source>
</evidence>
<organism evidence="15 16">
    <name type="scientific">Russula ochroleuca</name>
    <dbReference type="NCBI Taxonomy" id="152965"/>
    <lineage>
        <taxon>Eukaryota</taxon>
        <taxon>Fungi</taxon>
        <taxon>Dikarya</taxon>
        <taxon>Basidiomycota</taxon>
        <taxon>Agaricomycotina</taxon>
        <taxon>Agaricomycetes</taxon>
        <taxon>Russulales</taxon>
        <taxon>Russulaceae</taxon>
        <taxon>Russula</taxon>
    </lineage>
</organism>
<dbReference type="InterPro" id="IPR029058">
    <property type="entry name" value="AB_hydrolase_fold"/>
</dbReference>
<keyword evidence="3 10" id="KW-0813">Transport</keyword>
<dbReference type="PANTHER" id="PTHR15495">
    <property type="entry name" value="NEGATIVE REGULATOR OF VESICLE FORMATION-RELATED"/>
    <property type="match status" value="1"/>
</dbReference>
<feature type="transmembrane region" description="Helical" evidence="10">
    <location>
        <begin position="806"/>
        <end position="825"/>
    </location>
</feature>
<dbReference type="SUPFAM" id="SSF53474">
    <property type="entry name" value="alpha/beta-Hydrolases"/>
    <property type="match status" value="1"/>
</dbReference>
<evidence type="ECO:0000256" key="6">
    <source>
        <dbReference type="ARBA" id="ARBA00022824"/>
    </source>
</evidence>
<dbReference type="InterPro" id="IPR039529">
    <property type="entry name" value="PGAP1/BST1"/>
</dbReference>
<evidence type="ECO:0000313" key="16">
    <source>
        <dbReference type="Proteomes" id="UP000759537"/>
    </source>
</evidence>
<reference evidence="15" key="1">
    <citation type="submission" date="2019-10" db="EMBL/GenBank/DDBJ databases">
        <authorList>
            <consortium name="DOE Joint Genome Institute"/>
            <person name="Kuo A."/>
            <person name="Miyauchi S."/>
            <person name="Kiss E."/>
            <person name="Drula E."/>
            <person name="Kohler A."/>
            <person name="Sanchez-Garcia M."/>
            <person name="Andreopoulos B."/>
            <person name="Barry K.W."/>
            <person name="Bonito G."/>
            <person name="Buee M."/>
            <person name="Carver A."/>
            <person name="Chen C."/>
            <person name="Cichocki N."/>
            <person name="Clum A."/>
            <person name="Culley D."/>
            <person name="Crous P.W."/>
            <person name="Fauchery L."/>
            <person name="Girlanda M."/>
            <person name="Hayes R."/>
            <person name="Keri Z."/>
            <person name="LaButti K."/>
            <person name="Lipzen A."/>
            <person name="Lombard V."/>
            <person name="Magnuson J."/>
            <person name="Maillard F."/>
            <person name="Morin E."/>
            <person name="Murat C."/>
            <person name="Nolan M."/>
            <person name="Ohm R."/>
            <person name="Pangilinan J."/>
            <person name="Pereira M."/>
            <person name="Perotto S."/>
            <person name="Peter M."/>
            <person name="Riley R."/>
            <person name="Sitrit Y."/>
            <person name="Stielow B."/>
            <person name="Szollosi G."/>
            <person name="Zifcakova L."/>
            <person name="Stursova M."/>
            <person name="Spatafora J.W."/>
            <person name="Tedersoo L."/>
            <person name="Vaario L.-M."/>
            <person name="Yamada A."/>
            <person name="Yan M."/>
            <person name="Wang P."/>
            <person name="Xu J."/>
            <person name="Bruns T."/>
            <person name="Baldrian P."/>
            <person name="Vilgalys R."/>
            <person name="Henrissat B."/>
            <person name="Grigoriev I.V."/>
            <person name="Hibbett D."/>
            <person name="Nagy L.G."/>
            <person name="Martin F.M."/>
        </authorList>
    </citation>
    <scope>NUCLEOTIDE SEQUENCE</scope>
    <source>
        <strain evidence="15">Prilba</strain>
    </source>
</reference>
<feature type="domain" description="GPI inositol-deacylase PGAP1-like alpha/beta" evidence="13">
    <location>
        <begin position="74"/>
        <end position="290"/>
    </location>
</feature>
<keyword evidence="8 10" id="KW-1133">Transmembrane helix</keyword>
<evidence type="ECO:0000256" key="11">
    <source>
        <dbReference type="SAM" id="MobiDB-lite"/>
    </source>
</evidence>
<evidence type="ECO:0000259" key="14">
    <source>
        <dbReference type="Pfam" id="PF25140"/>
    </source>
</evidence>
<dbReference type="Gene3D" id="3.40.50.1820">
    <property type="entry name" value="alpha/beta hydrolase"/>
    <property type="match status" value="1"/>
</dbReference>
<evidence type="ECO:0000256" key="4">
    <source>
        <dbReference type="ARBA" id="ARBA00022692"/>
    </source>
</evidence>
<keyword evidence="6 10" id="KW-0256">Endoplasmic reticulum</keyword>
<dbReference type="PANTHER" id="PTHR15495:SF7">
    <property type="entry name" value="GPI INOSITOL-DEACYLASE"/>
    <property type="match status" value="1"/>
</dbReference>
<feature type="transmembrane region" description="Helical" evidence="10">
    <location>
        <begin position="610"/>
        <end position="632"/>
    </location>
</feature>
<evidence type="ECO:0000256" key="3">
    <source>
        <dbReference type="ARBA" id="ARBA00022448"/>
    </source>
</evidence>
<dbReference type="GO" id="GO:0015031">
    <property type="term" value="P:protein transport"/>
    <property type="evidence" value="ECO:0007669"/>
    <property type="project" value="UniProtKB-KW"/>
</dbReference>
<dbReference type="OrthoDB" id="348976at2759"/>
<dbReference type="GO" id="GO:0006888">
    <property type="term" value="P:endoplasmic reticulum to Golgi vesicle-mediated transport"/>
    <property type="evidence" value="ECO:0007669"/>
    <property type="project" value="TreeGrafter"/>
</dbReference>
<dbReference type="EC" id="3.1.-.-" evidence="10"/>
<name>A0A9P5MY46_9AGAM</name>
<dbReference type="Pfam" id="PF07819">
    <property type="entry name" value="PGAP1"/>
    <property type="match status" value="1"/>
</dbReference>
<feature type="region of interest" description="Disordered" evidence="11">
    <location>
        <begin position="775"/>
        <end position="799"/>
    </location>
</feature>
<comment type="caution">
    <text evidence="15">The sequence shown here is derived from an EMBL/GenBank/DDBJ whole genome shotgun (WGS) entry which is preliminary data.</text>
</comment>
<keyword evidence="12" id="KW-0732">Signal</keyword>
<evidence type="ECO:0000313" key="15">
    <source>
        <dbReference type="EMBL" id="KAF8481564.1"/>
    </source>
</evidence>
<comment type="function">
    <text evidence="10">Involved in inositol deacylation of GPI-anchored proteins which plays important roles in the quality control and ER-associated degradation of GPI-anchored proteins.</text>
</comment>
<feature type="compositionally biased region" description="Polar residues" evidence="11">
    <location>
        <begin position="778"/>
        <end position="797"/>
    </location>
</feature>
<evidence type="ECO:0000256" key="9">
    <source>
        <dbReference type="ARBA" id="ARBA00023136"/>
    </source>
</evidence>
<keyword evidence="4 10" id="KW-0812">Transmembrane</keyword>
<evidence type="ECO:0000259" key="13">
    <source>
        <dbReference type="Pfam" id="PF07819"/>
    </source>
</evidence>
<protein>
    <recommendedName>
        <fullName evidence="10">GPI inositol-deacylase</fullName>
        <ecNumber evidence="10">3.1.-.-</ecNumber>
    </recommendedName>
</protein>
<reference evidence="15" key="2">
    <citation type="journal article" date="2020" name="Nat. Commun.">
        <title>Large-scale genome sequencing of mycorrhizal fungi provides insights into the early evolution of symbiotic traits.</title>
        <authorList>
            <person name="Miyauchi S."/>
            <person name="Kiss E."/>
            <person name="Kuo A."/>
            <person name="Drula E."/>
            <person name="Kohler A."/>
            <person name="Sanchez-Garcia M."/>
            <person name="Morin E."/>
            <person name="Andreopoulos B."/>
            <person name="Barry K.W."/>
            <person name="Bonito G."/>
            <person name="Buee M."/>
            <person name="Carver A."/>
            <person name="Chen C."/>
            <person name="Cichocki N."/>
            <person name="Clum A."/>
            <person name="Culley D."/>
            <person name="Crous P.W."/>
            <person name="Fauchery L."/>
            <person name="Girlanda M."/>
            <person name="Hayes R.D."/>
            <person name="Keri Z."/>
            <person name="LaButti K."/>
            <person name="Lipzen A."/>
            <person name="Lombard V."/>
            <person name="Magnuson J."/>
            <person name="Maillard F."/>
            <person name="Murat C."/>
            <person name="Nolan M."/>
            <person name="Ohm R.A."/>
            <person name="Pangilinan J."/>
            <person name="Pereira M.F."/>
            <person name="Perotto S."/>
            <person name="Peter M."/>
            <person name="Pfister S."/>
            <person name="Riley R."/>
            <person name="Sitrit Y."/>
            <person name="Stielow J.B."/>
            <person name="Szollosi G."/>
            <person name="Zifcakova L."/>
            <person name="Stursova M."/>
            <person name="Spatafora J.W."/>
            <person name="Tedersoo L."/>
            <person name="Vaario L.M."/>
            <person name="Yamada A."/>
            <person name="Yan M."/>
            <person name="Wang P."/>
            <person name="Xu J."/>
            <person name="Bruns T."/>
            <person name="Baldrian P."/>
            <person name="Vilgalys R."/>
            <person name="Dunand C."/>
            <person name="Henrissat B."/>
            <person name="Grigoriev I.V."/>
            <person name="Hibbett D."/>
            <person name="Nagy L.G."/>
            <person name="Martin F.M."/>
        </authorList>
    </citation>
    <scope>NUCLEOTIDE SEQUENCE</scope>
    <source>
        <strain evidence="15">Prilba</strain>
    </source>
</reference>
<dbReference type="InterPro" id="IPR012908">
    <property type="entry name" value="PGAP1-ab_dom-like"/>
</dbReference>
<accession>A0A9P5MY46</accession>
<comment type="similarity">
    <text evidence="2 10">Belongs to the GPI inositol-deacylase family.</text>
</comment>
<feature type="transmembrane region" description="Helical" evidence="10">
    <location>
        <begin position="653"/>
        <end position="669"/>
    </location>
</feature>
<feature type="signal peptide" evidence="12">
    <location>
        <begin position="1"/>
        <end position="17"/>
    </location>
</feature>
<dbReference type="GO" id="GO:0006505">
    <property type="term" value="P:GPI anchor metabolic process"/>
    <property type="evidence" value="ECO:0007669"/>
    <property type="project" value="TreeGrafter"/>
</dbReference>
<evidence type="ECO:0000256" key="7">
    <source>
        <dbReference type="ARBA" id="ARBA00022927"/>
    </source>
</evidence>
<comment type="subcellular location">
    <subcellularLocation>
        <location evidence="1">Endoplasmic reticulum membrane</location>
        <topology evidence="1">Multi-pass membrane protein</topology>
    </subcellularLocation>
</comment>
<proteinExistence type="inferred from homology"/>
<comment type="caution">
    <text evidence="10">Lacks conserved residue(s) required for the propagation of feature annotation.</text>
</comment>
<dbReference type="InterPro" id="IPR056824">
    <property type="entry name" value="PGAP1_TMD"/>
</dbReference>
<keyword evidence="9 10" id="KW-0472">Membrane</keyword>
<evidence type="ECO:0000256" key="5">
    <source>
        <dbReference type="ARBA" id="ARBA00022801"/>
    </source>
</evidence>